<accession>A0A1V3IP18</accession>
<protein>
    <submittedName>
        <fullName evidence="2">Uncharacterized protein</fullName>
    </submittedName>
</protein>
<dbReference type="Proteomes" id="UP000188728">
    <property type="component" value="Unassembled WGS sequence"/>
</dbReference>
<keyword evidence="1" id="KW-0472">Membrane</keyword>
<dbReference type="AlphaFoldDB" id="A0A1V3IP18"/>
<dbReference type="EMBL" id="MLHK01000061">
    <property type="protein sequence ID" value="OOF43933.1"/>
    <property type="molecule type" value="Genomic_DNA"/>
</dbReference>
<sequence length="134" mass="15428">MGGAMKFPQKGQIQNILVKLKNFLIPQKIQDACVPHFHYTKYLVYRFKTWEHPRILKLVYLFFIAFLAIVAISISVVSIFVFLVFLLVSPLSSGKFSSHEESSDPEIVYYANGYEEDGVFYPDTGHENEPPQYS</sequence>
<organism evidence="2 3">
    <name type="scientific">Rodentibacter trehalosifermentans</name>
    <dbReference type="NCBI Taxonomy" id="1908263"/>
    <lineage>
        <taxon>Bacteria</taxon>
        <taxon>Pseudomonadati</taxon>
        <taxon>Pseudomonadota</taxon>
        <taxon>Gammaproteobacteria</taxon>
        <taxon>Pasteurellales</taxon>
        <taxon>Pasteurellaceae</taxon>
        <taxon>Rodentibacter</taxon>
    </lineage>
</organism>
<evidence type="ECO:0000313" key="2">
    <source>
        <dbReference type="EMBL" id="OOF43933.1"/>
    </source>
</evidence>
<reference evidence="2 3" key="1">
    <citation type="submission" date="2016-10" db="EMBL/GenBank/DDBJ databases">
        <title>Rodentibacter gen. nov. and new species.</title>
        <authorList>
            <person name="Christensen H."/>
        </authorList>
    </citation>
    <scope>NUCLEOTIDE SEQUENCE [LARGE SCALE GENOMIC DNA]</scope>
    <source>
        <strain evidence="2 3">H1983213011</strain>
    </source>
</reference>
<name>A0A1V3IP18_9PAST</name>
<keyword evidence="1" id="KW-1133">Transmembrane helix</keyword>
<gene>
    <name evidence="2" type="ORF">BKK51_10345</name>
</gene>
<proteinExistence type="predicted"/>
<keyword evidence="1" id="KW-0812">Transmembrane</keyword>
<feature type="transmembrane region" description="Helical" evidence="1">
    <location>
        <begin position="58"/>
        <end position="88"/>
    </location>
</feature>
<evidence type="ECO:0000313" key="3">
    <source>
        <dbReference type="Proteomes" id="UP000188728"/>
    </source>
</evidence>
<comment type="caution">
    <text evidence="2">The sequence shown here is derived from an EMBL/GenBank/DDBJ whole genome shotgun (WGS) entry which is preliminary data.</text>
</comment>
<evidence type="ECO:0000256" key="1">
    <source>
        <dbReference type="SAM" id="Phobius"/>
    </source>
</evidence>